<keyword evidence="1" id="KW-0812">Transmembrane</keyword>
<dbReference type="EMBL" id="BOMV01000134">
    <property type="protein sequence ID" value="GIF02394.1"/>
    <property type="molecule type" value="Genomic_DNA"/>
</dbReference>
<sequence length="83" mass="9048">MNVTPVGVKRSVRSRQVWLAAGAAFVLAIVGVAAEWYLEGYWSSQELLAAVEVVQWVCSVATVVLTFTAIILSTKAAVRRLLR</sequence>
<dbReference type="AlphaFoldDB" id="A0A919KBU6"/>
<gene>
    <name evidence="2" type="ORF">Ari01nite_98580</name>
</gene>
<dbReference type="Proteomes" id="UP000636960">
    <property type="component" value="Unassembled WGS sequence"/>
</dbReference>
<feature type="transmembrane region" description="Helical" evidence="1">
    <location>
        <begin position="53"/>
        <end position="73"/>
    </location>
</feature>
<comment type="caution">
    <text evidence="2">The sequence shown here is derived from an EMBL/GenBank/DDBJ whole genome shotgun (WGS) entry which is preliminary data.</text>
</comment>
<dbReference type="RefSeq" id="WP_203791580.1">
    <property type="nucleotide sequence ID" value="NZ_BOMV01000134.1"/>
</dbReference>
<accession>A0A919KBU6</accession>
<feature type="transmembrane region" description="Helical" evidence="1">
    <location>
        <begin position="17"/>
        <end position="38"/>
    </location>
</feature>
<organism evidence="2 3">
    <name type="scientific">Paractinoplanes rishiriensis</name>
    <dbReference type="NCBI Taxonomy" id="1050105"/>
    <lineage>
        <taxon>Bacteria</taxon>
        <taxon>Bacillati</taxon>
        <taxon>Actinomycetota</taxon>
        <taxon>Actinomycetes</taxon>
        <taxon>Micromonosporales</taxon>
        <taxon>Micromonosporaceae</taxon>
        <taxon>Paractinoplanes</taxon>
    </lineage>
</organism>
<proteinExistence type="predicted"/>
<keyword evidence="1" id="KW-1133">Transmembrane helix</keyword>
<evidence type="ECO:0000256" key="1">
    <source>
        <dbReference type="SAM" id="Phobius"/>
    </source>
</evidence>
<reference evidence="2" key="1">
    <citation type="submission" date="2021-01" db="EMBL/GenBank/DDBJ databases">
        <title>Whole genome shotgun sequence of Actinoplanes rishiriensis NBRC 108556.</title>
        <authorList>
            <person name="Komaki H."/>
            <person name="Tamura T."/>
        </authorList>
    </citation>
    <scope>NUCLEOTIDE SEQUENCE</scope>
    <source>
        <strain evidence="2">NBRC 108556</strain>
    </source>
</reference>
<keyword evidence="1" id="KW-0472">Membrane</keyword>
<name>A0A919KBU6_9ACTN</name>
<protein>
    <submittedName>
        <fullName evidence="2">Uncharacterized protein</fullName>
    </submittedName>
</protein>
<keyword evidence="3" id="KW-1185">Reference proteome</keyword>
<evidence type="ECO:0000313" key="3">
    <source>
        <dbReference type="Proteomes" id="UP000636960"/>
    </source>
</evidence>
<evidence type="ECO:0000313" key="2">
    <source>
        <dbReference type="EMBL" id="GIF02394.1"/>
    </source>
</evidence>